<sequence>MLGSCSQPNSRMLHGWVLAEEDVTGEALKNPVDYAPVWTRKSLQIKQEGIGYISLPTSPHGYKAPGHVVTNSPEKPFLEKVRCVRSELTN</sequence>
<evidence type="ECO:0000313" key="2">
    <source>
        <dbReference type="Proteomes" id="UP000309997"/>
    </source>
</evidence>
<gene>
    <name evidence="1" type="ORF">D5086_023206</name>
</gene>
<name>A0ACC4B937_POPAL</name>
<proteinExistence type="predicted"/>
<dbReference type="EMBL" id="RCHU02000012">
    <property type="protein sequence ID" value="KAL3575105.1"/>
    <property type="molecule type" value="Genomic_DNA"/>
</dbReference>
<dbReference type="Proteomes" id="UP000309997">
    <property type="component" value="Unassembled WGS sequence"/>
</dbReference>
<comment type="caution">
    <text evidence="1">The sequence shown here is derived from an EMBL/GenBank/DDBJ whole genome shotgun (WGS) entry which is preliminary data.</text>
</comment>
<accession>A0ACC4B937</accession>
<reference evidence="1 2" key="1">
    <citation type="journal article" date="2024" name="Plant Biotechnol. J.">
        <title>Genome and CRISPR/Cas9 system of a widespread forest tree (Populus alba) in the world.</title>
        <authorList>
            <person name="Liu Y.J."/>
            <person name="Jiang P.F."/>
            <person name="Han X.M."/>
            <person name="Li X.Y."/>
            <person name="Wang H.M."/>
            <person name="Wang Y.J."/>
            <person name="Wang X.X."/>
            <person name="Zeng Q.Y."/>
        </authorList>
    </citation>
    <scope>NUCLEOTIDE SEQUENCE [LARGE SCALE GENOMIC DNA]</scope>
    <source>
        <strain evidence="2">cv. PAL-ZL1</strain>
    </source>
</reference>
<evidence type="ECO:0000313" key="1">
    <source>
        <dbReference type="EMBL" id="KAL3575105.1"/>
    </source>
</evidence>
<protein>
    <submittedName>
        <fullName evidence="1">Uncharacterized protein</fullName>
    </submittedName>
</protein>
<keyword evidence="2" id="KW-1185">Reference proteome</keyword>
<organism evidence="1 2">
    <name type="scientific">Populus alba</name>
    <name type="common">White poplar</name>
    <dbReference type="NCBI Taxonomy" id="43335"/>
    <lineage>
        <taxon>Eukaryota</taxon>
        <taxon>Viridiplantae</taxon>
        <taxon>Streptophyta</taxon>
        <taxon>Embryophyta</taxon>
        <taxon>Tracheophyta</taxon>
        <taxon>Spermatophyta</taxon>
        <taxon>Magnoliopsida</taxon>
        <taxon>eudicotyledons</taxon>
        <taxon>Gunneridae</taxon>
        <taxon>Pentapetalae</taxon>
        <taxon>rosids</taxon>
        <taxon>fabids</taxon>
        <taxon>Malpighiales</taxon>
        <taxon>Salicaceae</taxon>
        <taxon>Saliceae</taxon>
        <taxon>Populus</taxon>
    </lineage>
</organism>